<feature type="transmembrane region" description="Helical" evidence="5">
    <location>
        <begin position="67"/>
        <end position="85"/>
    </location>
</feature>
<keyword evidence="6" id="KW-0489">Methyltransferase</keyword>
<keyword evidence="9" id="KW-1185">Reference proteome</keyword>
<sequence>MSIAALILALVTLQRLAELVIAKRNTAALMARGAVEHAPGHYPAIVVMHGLWLIGLWVLAHDATVSWPLIAVFAILQAGRVWTIASLGARWTTRIIILPGAAPIRTGPYRYLTHPNYWIVIGEIAILPLAFGLPLYALGFTVANAILLAIRIRAENRALAVADHAA</sequence>
<dbReference type="GO" id="GO:0016020">
    <property type="term" value="C:membrane"/>
    <property type="evidence" value="ECO:0007669"/>
    <property type="project" value="UniProtKB-SubCell"/>
</dbReference>
<evidence type="ECO:0000256" key="3">
    <source>
        <dbReference type="ARBA" id="ARBA00022989"/>
    </source>
</evidence>
<dbReference type="OrthoDB" id="7203053at2"/>
<comment type="caution">
    <text evidence="6">The sequence shown here is derived from an EMBL/GenBank/DDBJ whole genome shotgun (WGS) entry which is preliminary data.</text>
</comment>
<keyword evidence="6" id="KW-0808">Transferase</keyword>
<evidence type="ECO:0000256" key="1">
    <source>
        <dbReference type="ARBA" id="ARBA00004141"/>
    </source>
</evidence>
<protein>
    <submittedName>
        <fullName evidence="6">Methyltransferase</fullName>
    </submittedName>
</protein>
<evidence type="ECO:0000256" key="2">
    <source>
        <dbReference type="ARBA" id="ARBA00022692"/>
    </source>
</evidence>
<feature type="transmembrane region" description="Helical" evidence="5">
    <location>
        <begin position="41"/>
        <end position="60"/>
    </location>
</feature>
<evidence type="ECO:0000313" key="7">
    <source>
        <dbReference type="EMBL" id="SCC78025.1"/>
    </source>
</evidence>
<reference evidence="7 9" key="2">
    <citation type="submission" date="2016-08" db="EMBL/GenBank/DDBJ databases">
        <authorList>
            <person name="Varghese N."/>
            <person name="Submissions Spin"/>
        </authorList>
    </citation>
    <scope>NUCLEOTIDE SEQUENCE [LARGE SCALE GENOMIC DNA]</scope>
    <source>
        <strain evidence="7 9">HL-109</strain>
    </source>
</reference>
<evidence type="ECO:0000313" key="6">
    <source>
        <dbReference type="EMBL" id="KPQ11053.1"/>
    </source>
</evidence>
<dbReference type="EMBL" id="LJSX01000010">
    <property type="protein sequence ID" value="KPQ11053.1"/>
    <property type="molecule type" value="Genomic_DNA"/>
</dbReference>
<organism evidence="6 8">
    <name type="scientific">Saliniramus fredricksonii</name>
    <dbReference type="NCBI Taxonomy" id="1653334"/>
    <lineage>
        <taxon>Bacteria</taxon>
        <taxon>Pseudomonadati</taxon>
        <taxon>Pseudomonadota</taxon>
        <taxon>Alphaproteobacteria</taxon>
        <taxon>Hyphomicrobiales</taxon>
        <taxon>Salinarimonadaceae</taxon>
        <taxon>Saliniramus</taxon>
    </lineage>
</organism>
<dbReference type="AlphaFoldDB" id="A0A0P8BN51"/>
<dbReference type="Proteomes" id="UP000182800">
    <property type="component" value="Unassembled WGS sequence"/>
</dbReference>
<name>A0A0P8BN51_9HYPH</name>
<comment type="subcellular location">
    <subcellularLocation>
        <location evidence="1">Membrane</location>
        <topology evidence="1">Multi-pass membrane protein</topology>
    </subcellularLocation>
</comment>
<keyword evidence="3 5" id="KW-1133">Transmembrane helix</keyword>
<evidence type="ECO:0000313" key="9">
    <source>
        <dbReference type="Proteomes" id="UP000182800"/>
    </source>
</evidence>
<dbReference type="GO" id="GO:0004671">
    <property type="term" value="F:protein C-terminal S-isoprenylcysteine carboxyl O-methyltransferase activity"/>
    <property type="evidence" value="ECO:0007669"/>
    <property type="project" value="InterPro"/>
</dbReference>
<evidence type="ECO:0000256" key="4">
    <source>
        <dbReference type="ARBA" id="ARBA00023136"/>
    </source>
</evidence>
<gene>
    <name evidence="6" type="primary">bpsB</name>
    <name evidence="7" type="ORF">GA0071312_0040</name>
    <name evidence="6" type="ORF">HLUCCO17_07910</name>
</gene>
<evidence type="ECO:0000256" key="5">
    <source>
        <dbReference type="SAM" id="Phobius"/>
    </source>
</evidence>
<accession>A0A0P8BN51</accession>
<keyword evidence="2 5" id="KW-0812">Transmembrane</keyword>
<dbReference type="Pfam" id="PF04140">
    <property type="entry name" value="ICMT"/>
    <property type="match status" value="1"/>
</dbReference>
<evidence type="ECO:0000313" key="8">
    <source>
        <dbReference type="Proteomes" id="UP000050497"/>
    </source>
</evidence>
<proteinExistence type="predicted"/>
<dbReference type="STRING" id="1653334.GA0071312_0040"/>
<dbReference type="InterPro" id="IPR007269">
    <property type="entry name" value="ICMT_MeTrfase"/>
</dbReference>
<dbReference type="PATRIC" id="fig|1653334.4.peg.2660"/>
<reference evidence="6 8" key="1">
    <citation type="submission" date="2015-09" db="EMBL/GenBank/DDBJ databases">
        <title>Identification and resolution of microdiversity through metagenomic sequencing of parallel consortia.</title>
        <authorList>
            <person name="Nelson W.C."/>
            <person name="Romine M.F."/>
            <person name="Lindemann S.R."/>
        </authorList>
    </citation>
    <scope>NUCLEOTIDE SEQUENCE [LARGE SCALE GENOMIC DNA]</scope>
    <source>
        <strain evidence="6">HL-109</strain>
    </source>
</reference>
<keyword evidence="4 5" id="KW-0472">Membrane</keyword>
<feature type="transmembrane region" description="Helical" evidence="5">
    <location>
        <begin position="117"/>
        <end position="150"/>
    </location>
</feature>
<dbReference type="Proteomes" id="UP000050497">
    <property type="component" value="Unassembled WGS sequence"/>
</dbReference>
<dbReference type="Gene3D" id="1.20.120.1630">
    <property type="match status" value="1"/>
</dbReference>
<dbReference type="EMBL" id="FMBM01000001">
    <property type="protein sequence ID" value="SCC78025.1"/>
    <property type="molecule type" value="Genomic_DNA"/>
</dbReference>
<dbReference type="GO" id="GO:0032259">
    <property type="term" value="P:methylation"/>
    <property type="evidence" value="ECO:0007669"/>
    <property type="project" value="UniProtKB-KW"/>
</dbReference>